<dbReference type="EMBL" id="JAIQCV010000006">
    <property type="protein sequence ID" value="KAH1091403.1"/>
    <property type="molecule type" value="Genomic_DNA"/>
</dbReference>
<gene>
    <name evidence="1" type="ORF">J1N35_018660</name>
</gene>
<dbReference type="GO" id="GO:0008270">
    <property type="term" value="F:zinc ion binding"/>
    <property type="evidence" value="ECO:0007669"/>
    <property type="project" value="InterPro"/>
</dbReference>
<dbReference type="OrthoDB" id="999288at2759"/>
<evidence type="ECO:0000313" key="2">
    <source>
        <dbReference type="Proteomes" id="UP000828251"/>
    </source>
</evidence>
<organism evidence="1 2">
    <name type="scientific">Gossypium stocksii</name>
    <dbReference type="NCBI Taxonomy" id="47602"/>
    <lineage>
        <taxon>Eukaryota</taxon>
        <taxon>Viridiplantae</taxon>
        <taxon>Streptophyta</taxon>
        <taxon>Embryophyta</taxon>
        <taxon>Tracheophyta</taxon>
        <taxon>Spermatophyta</taxon>
        <taxon>Magnoliopsida</taxon>
        <taxon>eudicotyledons</taxon>
        <taxon>Gunneridae</taxon>
        <taxon>Pentapetalae</taxon>
        <taxon>rosids</taxon>
        <taxon>malvids</taxon>
        <taxon>Malvales</taxon>
        <taxon>Malvaceae</taxon>
        <taxon>Malvoideae</taxon>
        <taxon>Gossypium</taxon>
    </lineage>
</organism>
<protein>
    <recommendedName>
        <fullName evidence="3">CCHC-type domain-containing protein</fullName>
    </recommendedName>
</protein>
<comment type="caution">
    <text evidence="1">The sequence shown here is derived from an EMBL/GenBank/DDBJ whole genome shotgun (WGS) entry which is preliminary data.</text>
</comment>
<keyword evidence="2" id="KW-1185">Reference proteome</keyword>
<dbReference type="InterPro" id="IPR036875">
    <property type="entry name" value="Znf_CCHC_sf"/>
</dbReference>
<dbReference type="SUPFAM" id="SSF57756">
    <property type="entry name" value="Retrovirus zinc finger-like domains"/>
    <property type="match status" value="1"/>
</dbReference>
<evidence type="ECO:0008006" key="3">
    <source>
        <dbReference type="Google" id="ProtNLM"/>
    </source>
</evidence>
<dbReference type="Gene3D" id="4.10.60.10">
    <property type="entry name" value="Zinc finger, CCHC-type"/>
    <property type="match status" value="1"/>
</dbReference>
<proteinExistence type="predicted"/>
<sequence length="101" mass="12120">MTMFARRFKKFIRSNKRRKFQMKEGVKIESTKEKDPIIYYECKKLGHIKFDCPQWNKKRSRKQKFKAHVATWSDEDSSDNDDDDEVVNFCLMAIDDSKDMG</sequence>
<dbReference type="AlphaFoldDB" id="A0A9D4A6W5"/>
<dbReference type="Proteomes" id="UP000828251">
    <property type="component" value="Unassembled WGS sequence"/>
</dbReference>
<name>A0A9D4A6W5_9ROSI</name>
<evidence type="ECO:0000313" key="1">
    <source>
        <dbReference type="EMBL" id="KAH1091403.1"/>
    </source>
</evidence>
<accession>A0A9D4A6W5</accession>
<dbReference type="GO" id="GO:0003676">
    <property type="term" value="F:nucleic acid binding"/>
    <property type="evidence" value="ECO:0007669"/>
    <property type="project" value="InterPro"/>
</dbReference>
<reference evidence="1 2" key="1">
    <citation type="journal article" date="2021" name="Plant Biotechnol. J.">
        <title>Multi-omics assisted identification of the key and species-specific regulatory components of drought-tolerant mechanisms in Gossypium stocksii.</title>
        <authorList>
            <person name="Yu D."/>
            <person name="Ke L."/>
            <person name="Zhang D."/>
            <person name="Wu Y."/>
            <person name="Sun Y."/>
            <person name="Mei J."/>
            <person name="Sun J."/>
            <person name="Sun Y."/>
        </authorList>
    </citation>
    <scope>NUCLEOTIDE SEQUENCE [LARGE SCALE GENOMIC DNA]</scope>
    <source>
        <strain evidence="2">cv. E1</strain>
        <tissue evidence="1">Leaf</tissue>
    </source>
</reference>